<evidence type="ECO:0000256" key="8">
    <source>
        <dbReference type="ARBA" id="ARBA00023210"/>
    </source>
</evidence>
<comment type="cofactor">
    <cofactor evidence="1">
        <name>Mg(2+)</name>
        <dbReference type="ChEBI" id="CHEBI:18420"/>
    </cofactor>
</comment>
<dbReference type="EMBL" id="NXLT01000001">
    <property type="protein sequence ID" value="RDU68279.1"/>
    <property type="molecule type" value="Genomic_DNA"/>
</dbReference>
<evidence type="ECO:0000256" key="5">
    <source>
        <dbReference type="ARBA" id="ARBA00022741"/>
    </source>
</evidence>
<evidence type="ECO:0000313" key="13">
    <source>
        <dbReference type="Proteomes" id="UP000256514"/>
    </source>
</evidence>
<comment type="function">
    <text evidence="10">Necessary for normal cell division and for the maintenance of normal septation.</text>
</comment>
<feature type="domain" description="EngB-type G" evidence="11">
    <location>
        <begin position="23"/>
        <end position="199"/>
    </location>
</feature>
<name>A0A3D8ISL8_9HELI</name>
<organism evidence="12 13">
    <name type="scientific">Helicobacter equorum</name>
    <dbReference type="NCBI Taxonomy" id="361872"/>
    <lineage>
        <taxon>Bacteria</taxon>
        <taxon>Pseudomonadati</taxon>
        <taxon>Campylobacterota</taxon>
        <taxon>Epsilonproteobacteria</taxon>
        <taxon>Campylobacterales</taxon>
        <taxon>Helicobacteraceae</taxon>
        <taxon>Helicobacter</taxon>
    </lineage>
</organism>
<proteinExistence type="inferred from homology"/>
<evidence type="ECO:0000256" key="10">
    <source>
        <dbReference type="HAMAP-Rule" id="MF_00321"/>
    </source>
</evidence>
<dbReference type="InterPro" id="IPR030393">
    <property type="entry name" value="G_ENGB_dom"/>
</dbReference>
<dbReference type="GO" id="GO:0046872">
    <property type="term" value="F:metal ion binding"/>
    <property type="evidence" value="ECO:0007669"/>
    <property type="project" value="UniProtKB-KW"/>
</dbReference>
<evidence type="ECO:0000313" key="12">
    <source>
        <dbReference type="EMBL" id="RDU68279.1"/>
    </source>
</evidence>
<dbReference type="PROSITE" id="PS51706">
    <property type="entry name" value="G_ENGB"/>
    <property type="match status" value="1"/>
</dbReference>
<dbReference type="InterPro" id="IPR006073">
    <property type="entry name" value="GTP-bd"/>
</dbReference>
<dbReference type="InterPro" id="IPR019987">
    <property type="entry name" value="GTP-bd_ribosome_bio_YsxC"/>
</dbReference>
<dbReference type="Gene3D" id="3.40.50.300">
    <property type="entry name" value="P-loop containing nucleotide triphosphate hydrolases"/>
    <property type="match status" value="1"/>
</dbReference>
<dbReference type="GO" id="GO:0005829">
    <property type="term" value="C:cytosol"/>
    <property type="evidence" value="ECO:0007669"/>
    <property type="project" value="TreeGrafter"/>
</dbReference>
<accession>A0A3D8ISL8</accession>
<evidence type="ECO:0000259" key="11">
    <source>
        <dbReference type="PROSITE" id="PS51706"/>
    </source>
</evidence>
<reference evidence="12 13" key="1">
    <citation type="submission" date="2018-04" db="EMBL/GenBank/DDBJ databases">
        <title>Novel Campyloabacter and Helicobacter Species and Strains.</title>
        <authorList>
            <person name="Mannion A.J."/>
            <person name="Shen Z."/>
            <person name="Fox J.G."/>
        </authorList>
    </citation>
    <scope>NUCLEOTIDE SEQUENCE [LARGE SCALE GENOMIC DNA]</scope>
    <source>
        <strain evidence="12 13">MIT 12-6600</strain>
    </source>
</reference>
<dbReference type="SUPFAM" id="SSF52540">
    <property type="entry name" value="P-loop containing nucleoside triphosphate hydrolases"/>
    <property type="match status" value="1"/>
</dbReference>
<dbReference type="NCBIfam" id="TIGR03598">
    <property type="entry name" value="GTPase_YsxC"/>
    <property type="match status" value="1"/>
</dbReference>
<keyword evidence="5 10" id="KW-0547">Nucleotide-binding</keyword>
<evidence type="ECO:0000256" key="2">
    <source>
        <dbReference type="ARBA" id="ARBA00009638"/>
    </source>
</evidence>
<keyword evidence="9 10" id="KW-0131">Cell cycle</keyword>
<evidence type="ECO:0000256" key="4">
    <source>
        <dbReference type="ARBA" id="ARBA00022723"/>
    </source>
</evidence>
<evidence type="ECO:0000256" key="7">
    <source>
        <dbReference type="ARBA" id="ARBA00023134"/>
    </source>
</evidence>
<keyword evidence="7 10" id="KW-0342">GTP-binding</keyword>
<dbReference type="PANTHER" id="PTHR11649">
    <property type="entry name" value="MSS1/TRME-RELATED GTP-BINDING PROTEIN"/>
    <property type="match status" value="1"/>
</dbReference>
<dbReference type="HAMAP" id="MF_00321">
    <property type="entry name" value="GTPase_EngB"/>
    <property type="match status" value="1"/>
</dbReference>
<dbReference type="RefSeq" id="WP_115570241.1">
    <property type="nucleotide sequence ID" value="NZ_NXLT01000001.1"/>
</dbReference>
<evidence type="ECO:0000256" key="1">
    <source>
        <dbReference type="ARBA" id="ARBA00001946"/>
    </source>
</evidence>
<dbReference type="CDD" id="cd01876">
    <property type="entry name" value="YihA_EngB"/>
    <property type="match status" value="1"/>
</dbReference>
<comment type="similarity">
    <text evidence="2 10">Belongs to the TRAFAC class TrmE-Era-EngA-EngB-Septin-like GTPase superfamily. EngB GTPase family.</text>
</comment>
<keyword evidence="13" id="KW-1185">Reference proteome</keyword>
<dbReference type="Pfam" id="PF01926">
    <property type="entry name" value="MMR_HSR1"/>
    <property type="match status" value="1"/>
</dbReference>
<evidence type="ECO:0000256" key="6">
    <source>
        <dbReference type="ARBA" id="ARBA00022842"/>
    </source>
</evidence>
<dbReference type="GO" id="GO:0000917">
    <property type="term" value="P:division septum assembly"/>
    <property type="evidence" value="ECO:0007669"/>
    <property type="project" value="UniProtKB-KW"/>
</dbReference>
<dbReference type="InterPro" id="IPR027417">
    <property type="entry name" value="P-loop_NTPase"/>
</dbReference>
<dbReference type="Proteomes" id="UP000256514">
    <property type="component" value="Unassembled WGS sequence"/>
</dbReference>
<evidence type="ECO:0000256" key="9">
    <source>
        <dbReference type="ARBA" id="ARBA00023306"/>
    </source>
</evidence>
<comment type="caution">
    <text evidence="12">The sequence shown here is derived from an EMBL/GenBank/DDBJ whole genome shotgun (WGS) entry which is preliminary data.</text>
</comment>
<dbReference type="AlphaFoldDB" id="A0A3D8ISL8"/>
<dbReference type="OrthoDB" id="9804921at2"/>
<gene>
    <name evidence="10" type="primary">engB</name>
    <name evidence="12" type="ORF">CQA54_00205</name>
</gene>
<keyword evidence="4" id="KW-0479">Metal-binding</keyword>
<evidence type="ECO:0000256" key="3">
    <source>
        <dbReference type="ARBA" id="ARBA00022618"/>
    </source>
</evidence>
<keyword evidence="3 10" id="KW-0132">Cell division</keyword>
<sequence>MLIAKNARFLTSAQHIAQAPSPQSSEIVFLGRSNVGKSSLLNILLGKKLAKSSATPGKTQLINFFGVEFVNDDEILPLVFVDLPGFGYAKVSKEIKAKWEKNLLEFLQKRSAIKLFIHLRDARHPNLAQDDEVLQFLTNLKRGDQEIVTIFTKVDKLTQSEIAKLKNSRAILSSTLQNPKLKIPTIEELRTIILQKVLGYNQ</sequence>
<keyword evidence="8 10" id="KW-0717">Septation</keyword>
<keyword evidence="6" id="KW-0460">Magnesium</keyword>
<protein>
    <recommendedName>
        <fullName evidence="10">Probable GTP-binding protein EngB</fullName>
    </recommendedName>
</protein>
<dbReference type="GO" id="GO:0005525">
    <property type="term" value="F:GTP binding"/>
    <property type="evidence" value="ECO:0007669"/>
    <property type="project" value="UniProtKB-UniRule"/>
</dbReference>
<dbReference type="PANTHER" id="PTHR11649:SF13">
    <property type="entry name" value="ENGB-TYPE G DOMAIN-CONTAINING PROTEIN"/>
    <property type="match status" value="1"/>
</dbReference>